<dbReference type="AlphaFoldDB" id="A0A0W8E755"/>
<reference evidence="1" key="1">
    <citation type="journal article" date="2015" name="Proc. Natl. Acad. Sci. U.S.A.">
        <title>Networks of energetic and metabolic interactions define dynamics in microbial communities.</title>
        <authorList>
            <person name="Embree M."/>
            <person name="Liu J.K."/>
            <person name="Al-Bassam M.M."/>
            <person name="Zengler K."/>
        </authorList>
    </citation>
    <scope>NUCLEOTIDE SEQUENCE</scope>
</reference>
<accession>A0A0W8E755</accession>
<sequence>MLCPLLPARWRKGYRLAVSAKQTGEKGYYILKSSIKKLSVP</sequence>
<proteinExistence type="predicted"/>
<name>A0A0W8E755_9ZZZZ</name>
<dbReference type="EMBL" id="LNQE01001848">
    <property type="protein sequence ID" value="KUG04471.1"/>
    <property type="molecule type" value="Genomic_DNA"/>
</dbReference>
<organism evidence="1">
    <name type="scientific">hydrocarbon metagenome</name>
    <dbReference type="NCBI Taxonomy" id="938273"/>
    <lineage>
        <taxon>unclassified sequences</taxon>
        <taxon>metagenomes</taxon>
        <taxon>ecological metagenomes</taxon>
    </lineage>
</organism>
<gene>
    <name evidence="1" type="ORF">ASZ90_018139</name>
</gene>
<evidence type="ECO:0000313" key="1">
    <source>
        <dbReference type="EMBL" id="KUG04471.1"/>
    </source>
</evidence>
<protein>
    <submittedName>
        <fullName evidence="1">Uncharacterized protein</fullName>
    </submittedName>
</protein>
<comment type="caution">
    <text evidence="1">The sequence shown here is derived from an EMBL/GenBank/DDBJ whole genome shotgun (WGS) entry which is preliminary data.</text>
</comment>